<name>A0ACC6A3M4_9BACI</name>
<keyword evidence="2" id="KW-1185">Reference proteome</keyword>
<accession>A0ACC6A3M4</accession>
<comment type="caution">
    <text evidence="1">The sequence shown here is derived from an EMBL/GenBank/DDBJ whole genome shotgun (WGS) entry which is preliminary data.</text>
</comment>
<organism evidence="1 2">
    <name type="scientific">Bacillus cytotoxicus</name>
    <dbReference type="NCBI Taxonomy" id="580165"/>
    <lineage>
        <taxon>Bacteria</taxon>
        <taxon>Bacillati</taxon>
        <taxon>Bacillota</taxon>
        <taxon>Bacilli</taxon>
        <taxon>Bacillales</taxon>
        <taxon>Bacillaceae</taxon>
        <taxon>Bacillus</taxon>
        <taxon>Bacillus cereus group</taxon>
    </lineage>
</organism>
<reference evidence="1" key="1">
    <citation type="submission" date="2022-05" db="EMBL/GenBank/DDBJ databases">
        <title>Comparative Genomics of Spacecraft Associated Microbes.</title>
        <authorList>
            <person name="Tran M.T."/>
            <person name="Wright A."/>
            <person name="Seuylemezian A."/>
            <person name="Eisen J."/>
            <person name="Coil D."/>
        </authorList>
    </citation>
    <scope>NUCLEOTIDE SEQUENCE</scope>
    <source>
        <strain evidence="1">FAIRING 10M-2.2</strain>
    </source>
</reference>
<proteinExistence type="predicted"/>
<gene>
    <name evidence="1" type="ORF">M3215_03715</name>
</gene>
<sequence length="175" mass="19678">MIYVVRHGQTDINKEGRLQGRAGFPLNEHGIEQAKGLRGKLKDIKFDYIFSSPQERAIQTAEIATGIKVIIDERLDVFDLGEADGLKKDEIKMAGAVPDSSIYNGVEETNSYVERIFGFMNELESKYGQKEVNILLSGHRCTTGCIAAYFEGIPEDNNILRFSSNNGEYKVYNFK</sequence>
<dbReference type="Proteomes" id="UP001202289">
    <property type="component" value="Unassembled WGS sequence"/>
</dbReference>
<evidence type="ECO:0000313" key="2">
    <source>
        <dbReference type="Proteomes" id="UP001202289"/>
    </source>
</evidence>
<dbReference type="EMBL" id="JAMBOP010000003">
    <property type="protein sequence ID" value="MCM3734948.1"/>
    <property type="molecule type" value="Genomic_DNA"/>
</dbReference>
<protein>
    <submittedName>
        <fullName evidence="1">Histidine phosphatase family protein</fullName>
    </submittedName>
</protein>
<evidence type="ECO:0000313" key="1">
    <source>
        <dbReference type="EMBL" id="MCM3734948.1"/>
    </source>
</evidence>